<feature type="region of interest" description="Disordered" evidence="12">
    <location>
        <begin position="629"/>
        <end position="680"/>
    </location>
</feature>
<feature type="compositionally biased region" description="Low complexity" evidence="12">
    <location>
        <begin position="14"/>
        <end position="25"/>
    </location>
</feature>
<dbReference type="GO" id="GO:0005794">
    <property type="term" value="C:Golgi apparatus"/>
    <property type="evidence" value="ECO:0007669"/>
    <property type="project" value="UniProtKB-SubCell"/>
</dbReference>
<feature type="compositionally biased region" description="Acidic residues" evidence="12">
    <location>
        <begin position="241"/>
        <end position="255"/>
    </location>
</feature>
<evidence type="ECO:0000256" key="11">
    <source>
        <dbReference type="PIRNR" id="PIRNR037096"/>
    </source>
</evidence>
<evidence type="ECO:0000256" key="9">
    <source>
        <dbReference type="ARBA" id="ARBA00023329"/>
    </source>
</evidence>
<feature type="region of interest" description="Disordered" evidence="12">
    <location>
        <begin position="575"/>
        <end position="601"/>
    </location>
</feature>
<dbReference type="InterPro" id="IPR011989">
    <property type="entry name" value="ARM-like"/>
</dbReference>
<dbReference type="InterPro" id="IPR026739">
    <property type="entry name" value="AP_beta"/>
</dbReference>
<keyword evidence="7" id="KW-0333">Golgi apparatus</keyword>
<dbReference type="PIRSF" id="PIRSF037096">
    <property type="entry name" value="AP3_complex_beta"/>
    <property type="match status" value="1"/>
</dbReference>
<feature type="compositionally biased region" description="Low complexity" evidence="12">
    <location>
        <begin position="638"/>
        <end position="663"/>
    </location>
</feature>
<evidence type="ECO:0000313" key="14">
    <source>
        <dbReference type="EMBL" id="CAF2753243.1"/>
    </source>
</evidence>
<dbReference type="Pfam" id="PF24080">
    <property type="entry name" value="AP3B1_C_2"/>
    <property type="match status" value="1"/>
</dbReference>
<proteinExistence type="inferred from homology"/>
<evidence type="ECO:0000259" key="13">
    <source>
        <dbReference type="SMART" id="SM01355"/>
    </source>
</evidence>
<keyword evidence="6 11" id="KW-0653">Protein transport</keyword>
<accession>A0A7R8CAP9</accession>
<evidence type="ECO:0000256" key="2">
    <source>
        <dbReference type="ARBA" id="ARBA00004555"/>
    </source>
</evidence>
<evidence type="ECO:0000256" key="1">
    <source>
        <dbReference type="ARBA" id="ARBA00004145"/>
    </source>
</evidence>
<keyword evidence="9" id="KW-0968">Cytoplasmic vesicle</keyword>
<keyword evidence="8 11" id="KW-0472">Membrane</keyword>
<dbReference type="SUPFAM" id="SSF48371">
    <property type="entry name" value="ARM repeat"/>
    <property type="match status" value="1"/>
</dbReference>
<evidence type="ECO:0000256" key="7">
    <source>
        <dbReference type="ARBA" id="ARBA00023034"/>
    </source>
</evidence>
<evidence type="ECO:0000256" key="6">
    <source>
        <dbReference type="ARBA" id="ARBA00022927"/>
    </source>
</evidence>
<keyword evidence="5" id="KW-0597">Phosphoprotein</keyword>
<feature type="region of interest" description="Disordered" evidence="12">
    <location>
        <begin position="241"/>
        <end position="263"/>
    </location>
</feature>
<dbReference type="InterPro" id="IPR056314">
    <property type="entry name" value="AP3B1/2_C"/>
</dbReference>
<dbReference type="SMART" id="SM01355">
    <property type="entry name" value="AP3B1_C"/>
    <property type="match status" value="1"/>
</dbReference>
<comment type="similarity">
    <text evidence="3 11">Belongs to the adaptor complexes large subunit family.</text>
</comment>
<reference evidence="14" key="1">
    <citation type="submission" date="2021-02" db="EMBL/GenBank/DDBJ databases">
        <authorList>
            <person name="Bekaert M."/>
        </authorList>
    </citation>
    <scope>NUCLEOTIDE SEQUENCE</scope>
    <source>
        <strain evidence="14">IoA-00</strain>
    </source>
</reference>
<evidence type="ECO:0000256" key="12">
    <source>
        <dbReference type="SAM" id="MobiDB-lite"/>
    </source>
</evidence>
<keyword evidence="15" id="KW-1185">Reference proteome</keyword>
<dbReference type="Proteomes" id="UP000675881">
    <property type="component" value="Chromosome 1"/>
</dbReference>
<sequence>MSTSYQGGGNHGDSPIPTGISSSSGAMDAIEGADSVSFFSSSSDKKTSDSDLGTMLESSKDSLKLEAMKRIIAIMARGGGGGSTKELFPSVVKNVVSKNVEVKKLVYVYLTRYAEEMPDLALLSISAFQRSLKDPNQLIRASALRVLSSIRVSVVVPIVICALKEASVDMSPFVRKTAAHAIPKVVSLDSETKNELIDVIEKLLGDKTTLVVGSAVMAFSEVCPDRGHYMETAKIIKGFYDEEDGDSTSSSDEEDTNRNKTIPKMDSDHRMLLRSAKPLLQSRNAAVVMSAAQLYFHCAPRPEIQIVSKALIRLLRSHKEVQSIVLNSIATMTSEKVGTVNSMFESYLRNFFVRGSDPTHIKILKLEIITNLATEGNIGIILREFQTYITSQDKVCVGATIQAIGRCASSISDVTDTCLSGLVYLLSNRDQSVVAESVVVIKKLLQTQAGDHKEIIIQMAKLLDTISIPSARGAILWVIGEYSTRVTNVAPDVLKKTVKLVITNPKQTKVIAQYIFNLAKYDANYDVRDRARFLRVFIFPSSTPLLESKFKGRSNYQLGSLSHFLNNRVQGYQDLPEFPREAPDPSVRNVEPQRASNPWDKYLNNLSHHEEVSNRNNYSSKSKIVNHLTNNRSNVTLNGNCKKGNNSSSEDSSEDSSSSSDTSSSDDEVEDSSRSGGRAQLSNNVKGLCLIPSNNKADAVEKNGYKMIKPLFVSKTSKELLNKIATGGLQVSYRFTRSHHLASSTMTNVELTLLNCDESNTISDIKIGNKNLPSGITLHEFPGIHSILPKQTQIVSLGIDFNDSMQSANFEILIDGSNHQVSISAPVGELVQAISMSEEAFKYQLSKLGGMNEISTKVDCVQDKCPLDKSFIYPLCNVGLVEIFGNVDNYLFAGVTYKHQSFVLISIKHLMENAYQVQINCEKIVFGNLLMENIVKALTSS</sequence>
<evidence type="ECO:0000256" key="8">
    <source>
        <dbReference type="ARBA" id="ARBA00023136"/>
    </source>
</evidence>
<dbReference type="EMBL" id="HG994580">
    <property type="protein sequence ID" value="CAF2753243.1"/>
    <property type="molecule type" value="Genomic_DNA"/>
</dbReference>
<dbReference type="InterPro" id="IPR002553">
    <property type="entry name" value="Clathrin/coatomer_adapt-like_N"/>
</dbReference>
<dbReference type="Gene3D" id="1.25.10.10">
    <property type="entry name" value="Leucine-rich Repeat Variant"/>
    <property type="match status" value="1"/>
</dbReference>
<dbReference type="OrthoDB" id="302453at2759"/>
<comment type="subcellular location">
    <subcellularLocation>
        <location evidence="1">Cytoplasmic vesicle</location>
        <location evidence="1">Clathrin-coated vesicle membrane</location>
        <topology evidence="1">Peripheral membrane protein</topology>
        <orientation evidence="1">Cytoplasmic side</orientation>
    </subcellularLocation>
    <subcellularLocation>
        <location evidence="2">Golgi apparatus</location>
    </subcellularLocation>
</comment>
<feature type="domain" description="AP-3 complex subunit beta C-terminal" evidence="13">
    <location>
        <begin position="663"/>
        <end position="806"/>
    </location>
</feature>
<dbReference type="GO" id="GO:0030665">
    <property type="term" value="C:clathrin-coated vesicle membrane"/>
    <property type="evidence" value="ECO:0007669"/>
    <property type="project" value="UniProtKB-SubCell"/>
</dbReference>
<dbReference type="Pfam" id="PF14796">
    <property type="entry name" value="AP3B1_C"/>
    <property type="match status" value="1"/>
</dbReference>
<dbReference type="InterPro" id="IPR029390">
    <property type="entry name" value="AP3B_C"/>
</dbReference>
<feature type="region of interest" description="Disordered" evidence="12">
    <location>
        <begin position="1"/>
        <end position="26"/>
    </location>
</feature>
<dbReference type="Pfam" id="PF01602">
    <property type="entry name" value="Adaptin_N"/>
    <property type="match status" value="1"/>
</dbReference>
<comment type="function">
    <text evidence="10">Subunit of non-clathrin- and clathrin-associated adaptor protein complex 3 (AP-3) that plays a role in protein sorting in the late-Golgi/trans-Golgi network (TGN) and/or endosomes. The AP complexes mediate both the recruitment of clathrin to membranes and the recognition of sorting signals within the cytosolic tails of transmembrane cargo molecules. AP-3 appears to be involved in the sorting of a subset of transmembrane proteins targeted to lysosomes and lysosome-related organelles. In concert with the BLOC-1 complex, AP-3 is required to target cargos into vesicles assembled at cell bodies for delivery into neurites and nerve terminals.</text>
</comment>
<dbReference type="InterPro" id="IPR016024">
    <property type="entry name" value="ARM-type_fold"/>
</dbReference>
<evidence type="ECO:0000256" key="4">
    <source>
        <dbReference type="ARBA" id="ARBA00022448"/>
    </source>
</evidence>
<feature type="compositionally biased region" description="Gly residues" evidence="12">
    <location>
        <begin position="1"/>
        <end position="11"/>
    </location>
</feature>
<dbReference type="GO" id="GO:0006886">
    <property type="term" value="P:intracellular protein transport"/>
    <property type="evidence" value="ECO:0007669"/>
    <property type="project" value="InterPro"/>
</dbReference>
<dbReference type="InterPro" id="IPR026740">
    <property type="entry name" value="AP3_beta"/>
</dbReference>
<dbReference type="GO" id="GO:0016192">
    <property type="term" value="P:vesicle-mediated transport"/>
    <property type="evidence" value="ECO:0007669"/>
    <property type="project" value="InterPro"/>
</dbReference>
<dbReference type="GO" id="GO:0030123">
    <property type="term" value="C:AP-3 adaptor complex"/>
    <property type="evidence" value="ECO:0007669"/>
    <property type="project" value="UniProtKB-UniRule"/>
</dbReference>
<gene>
    <name evidence="14" type="ORF">LSAA_489</name>
</gene>
<dbReference type="AlphaFoldDB" id="A0A7R8CAP9"/>
<evidence type="ECO:0000256" key="5">
    <source>
        <dbReference type="ARBA" id="ARBA00022553"/>
    </source>
</evidence>
<name>A0A7R8CAP9_LEPSM</name>
<evidence type="ECO:0000313" key="15">
    <source>
        <dbReference type="Proteomes" id="UP000675881"/>
    </source>
</evidence>
<protein>
    <recommendedName>
        <fullName evidence="11">AP-3 complex subunit beta</fullName>
    </recommendedName>
</protein>
<evidence type="ECO:0000256" key="3">
    <source>
        <dbReference type="ARBA" id="ARBA00006613"/>
    </source>
</evidence>
<dbReference type="PANTHER" id="PTHR11134">
    <property type="entry name" value="ADAPTOR COMPLEX SUBUNIT BETA FAMILY MEMBER"/>
    <property type="match status" value="1"/>
</dbReference>
<organism evidence="14 15">
    <name type="scientific">Lepeophtheirus salmonis</name>
    <name type="common">Salmon louse</name>
    <name type="synonym">Caligus salmonis</name>
    <dbReference type="NCBI Taxonomy" id="72036"/>
    <lineage>
        <taxon>Eukaryota</taxon>
        <taxon>Metazoa</taxon>
        <taxon>Ecdysozoa</taxon>
        <taxon>Arthropoda</taxon>
        <taxon>Crustacea</taxon>
        <taxon>Multicrustacea</taxon>
        <taxon>Hexanauplia</taxon>
        <taxon>Copepoda</taxon>
        <taxon>Siphonostomatoida</taxon>
        <taxon>Caligidae</taxon>
        <taxon>Lepeophtheirus</taxon>
    </lineage>
</organism>
<evidence type="ECO:0000256" key="10">
    <source>
        <dbReference type="ARBA" id="ARBA00023570"/>
    </source>
</evidence>
<keyword evidence="4 11" id="KW-0813">Transport</keyword>